<comment type="catalytic activity">
    <reaction evidence="3 4">
        <text>(R)-4'-phosphopantothenate + L-cysteine + CTP = N-[(R)-4-phosphopantothenoyl]-L-cysteine + CMP + diphosphate + H(+)</text>
        <dbReference type="Rhea" id="RHEA:19397"/>
        <dbReference type="ChEBI" id="CHEBI:10986"/>
        <dbReference type="ChEBI" id="CHEBI:15378"/>
        <dbReference type="ChEBI" id="CHEBI:33019"/>
        <dbReference type="ChEBI" id="CHEBI:35235"/>
        <dbReference type="ChEBI" id="CHEBI:37563"/>
        <dbReference type="ChEBI" id="CHEBI:59458"/>
        <dbReference type="ChEBI" id="CHEBI:60377"/>
        <dbReference type="EC" id="6.3.2.5"/>
    </reaction>
</comment>
<feature type="binding site" evidence="3">
    <location>
        <begin position="350"/>
        <end position="353"/>
    </location>
    <ligand>
        <name>CTP</name>
        <dbReference type="ChEBI" id="CHEBI:37563"/>
    </ligand>
</feature>
<dbReference type="PANTHER" id="PTHR14359">
    <property type="entry name" value="HOMO-OLIGOMERIC FLAVIN CONTAINING CYS DECARBOXYLASE FAMILY"/>
    <property type="match status" value="1"/>
</dbReference>
<dbReference type="AlphaFoldDB" id="A0A7J5BUP8"/>
<keyword evidence="1 3" id="KW-0210">Decarboxylase</keyword>
<feature type="region of interest" description="Phosphopantothenate--cysteine ligase" evidence="3">
    <location>
        <begin position="234"/>
        <end position="445"/>
    </location>
</feature>
<dbReference type="UniPathway" id="UPA00241">
    <property type="reaction ID" value="UER00353"/>
</dbReference>
<comment type="function">
    <text evidence="4">Catalyzes two steps in the biosynthesis of coenzyme A. In the first step cysteine is conjugated to 4'-phosphopantothenate to form 4-phosphopantothenoylcysteine, in the latter compound is decarboxylated to form 4'-phosphopantotheine.</text>
</comment>
<evidence type="ECO:0000256" key="4">
    <source>
        <dbReference type="RuleBase" id="RU364078"/>
    </source>
</evidence>
<dbReference type="InterPro" id="IPR036551">
    <property type="entry name" value="Flavin_trans-like"/>
</dbReference>
<organism evidence="8 9">
    <name type="scientific">Pseudoclavibacter chungangensis</name>
    <dbReference type="NCBI Taxonomy" id="587635"/>
    <lineage>
        <taxon>Bacteria</taxon>
        <taxon>Bacillati</taxon>
        <taxon>Actinomycetota</taxon>
        <taxon>Actinomycetes</taxon>
        <taxon>Micrococcales</taxon>
        <taxon>Microbacteriaceae</taxon>
        <taxon>Pseudoclavibacter</taxon>
    </lineage>
</organism>
<dbReference type="InterPro" id="IPR007085">
    <property type="entry name" value="DNA/pantothenate-metab_flavo_C"/>
</dbReference>
<keyword evidence="3" id="KW-0479">Metal-binding</keyword>
<dbReference type="InterPro" id="IPR003382">
    <property type="entry name" value="Flavoprotein"/>
</dbReference>
<name>A0A7J5BUP8_9MICO</name>
<feature type="region of interest" description="Phosphopantothenoylcysteine decarboxylase" evidence="3">
    <location>
        <begin position="1"/>
        <end position="233"/>
    </location>
</feature>
<comment type="pathway">
    <text evidence="3 4">Cofactor biosynthesis; coenzyme A biosynthesis; CoA from (R)-pantothenate: step 3/5.</text>
</comment>
<comment type="caution">
    <text evidence="8">The sequence shown here is derived from an EMBL/GenBank/DDBJ whole genome shotgun (WGS) entry which is preliminary data.</text>
</comment>
<dbReference type="PANTHER" id="PTHR14359:SF6">
    <property type="entry name" value="PHOSPHOPANTOTHENOYLCYSTEINE DECARBOXYLASE"/>
    <property type="match status" value="1"/>
</dbReference>
<dbReference type="Gene3D" id="3.40.50.10300">
    <property type="entry name" value="CoaB-like"/>
    <property type="match status" value="1"/>
</dbReference>
<dbReference type="HAMAP" id="MF_02225">
    <property type="entry name" value="CoaBC"/>
    <property type="match status" value="1"/>
</dbReference>
<protein>
    <recommendedName>
        <fullName evidence="3">Coenzyme A biosynthesis bifunctional protein CoaBC</fullName>
    </recommendedName>
    <alternativeName>
        <fullName evidence="3">DNA/pantothenate metabolism flavoprotein</fullName>
    </alternativeName>
    <alternativeName>
        <fullName evidence="3">Phosphopantothenoylcysteine synthetase/decarboxylase</fullName>
        <shortName evidence="3">PPCS-PPCDC</shortName>
    </alternativeName>
    <domain>
        <recommendedName>
            <fullName evidence="3">Phosphopantothenoylcysteine decarboxylase</fullName>
            <shortName evidence="3">PPC decarboxylase</shortName>
            <shortName evidence="3">PPC-DC</shortName>
            <ecNumber evidence="3">4.1.1.36</ecNumber>
        </recommendedName>
        <alternativeName>
            <fullName evidence="3">CoaC</fullName>
        </alternativeName>
    </domain>
    <domain>
        <recommendedName>
            <fullName evidence="3">Phosphopantothenate--cysteine ligase</fullName>
            <ecNumber evidence="3">6.3.2.5</ecNumber>
        </recommendedName>
        <alternativeName>
            <fullName evidence="3">CoaB</fullName>
        </alternativeName>
        <alternativeName>
            <fullName evidence="3">Phosphopantothenoylcysteine synthetase</fullName>
            <shortName evidence="3">PPC synthetase</shortName>
            <shortName evidence="3">PPC-S</shortName>
        </alternativeName>
    </domain>
</protein>
<evidence type="ECO:0000256" key="2">
    <source>
        <dbReference type="ARBA" id="ARBA00023239"/>
    </source>
</evidence>
<dbReference type="GO" id="GO:0004633">
    <property type="term" value="F:phosphopantothenoylcysteine decarboxylase activity"/>
    <property type="evidence" value="ECO:0007669"/>
    <property type="project" value="UniProtKB-UniRule"/>
</dbReference>
<keyword evidence="3" id="KW-0511">Multifunctional enzyme</keyword>
<feature type="binding site" evidence="3">
    <location>
        <position position="369"/>
    </location>
    <ligand>
        <name>CTP</name>
        <dbReference type="ChEBI" id="CHEBI:37563"/>
    </ligand>
</feature>
<dbReference type="GO" id="GO:0004632">
    <property type="term" value="F:phosphopantothenate--cysteine ligase activity"/>
    <property type="evidence" value="ECO:0007669"/>
    <property type="project" value="UniProtKB-UniRule"/>
</dbReference>
<comment type="similarity">
    <text evidence="3 4">In the N-terminal section; belongs to the HFCD (homo-oligomeric flavin containing Cys decarboxylase) superfamily.</text>
</comment>
<feature type="region of interest" description="Disordered" evidence="5">
    <location>
        <begin position="1"/>
        <end position="37"/>
    </location>
</feature>
<sequence length="445" mass="46301">MRRRSSSPTRASTSARNSPSTTTHPPPSSTGVVAQQEEHGPTYRVVVGITGGIAAYKAVQVVRDLVLAGHHVDVVPTGAALRFIGRPTLEAISRNPVTDDLFDDVEEVRHVALGQRADVVVVVPATANSIAKLATGLADDLLGTTVLASRAPLVIAPAMHTEMWSNPATQANIARLEARGATIVGPAEGRLTGPDEGPGRLEDPGVVVEAALTAAGRGVAERARPVGDLSGVRLLVTAGGTREPLDPVRFLGNRSSGRQGVAIAERAAARGAEVTLIGANLEVPAPEGVTTVVVSSAAQLADACAEVASRHDAIVMAAAVADYRPEHVADGKIKKEQAGDELTITFTKNPDILRDLAATRTPGQTIIGFAAETEPDDDALRALARAKIARKGCDYLVVNRVGWHEGFARPDNRIEIIDAAGTIVAAHSGDKASVADVVLDLVRPD</sequence>
<keyword evidence="3 4" id="KW-0436">Ligase</keyword>
<comment type="cofactor">
    <cofactor evidence="3">
        <name>FMN</name>
        <dbReference type="ChEBI" id="CHEBI:58210"/>
    </cofactor>
    <text evidence="3">Binds 1 FMN per subunit.</text>
</comment>
<accession>A0A7J5BUP8</accession>
<dbReference type="EMBL" id="WBJZ01000008">
    <property type="protein sequence ID" value="KAB1657843.1"/>
    <property type="molecule type" value="Genomic_DNA"/>
</dbReference>
<evidence type="ECO:0000259" key="6">
    <source>
        <dbReference type="Pfam" id="PF02441"/>
    </source>
</evidence>
<evidence type="ECO:0000313" key="8">
    <source>
        <dbReference type="EMBL" id="KAB1657843.1"/>
    </source>
</evidence>
<gene>
    <name evidence="3 8" type="primary">coaBC</name>
    <name evidence="8" type="ORF">F8O01_07825</name>
</gene>
<feature type="binding site" evidence="3">
    <location>
        <position position="387"/>
    </location>
    <ligand>
        <name>CTP</name>
        <dbReference type="ChEBI" id="CHEBI:37563"/>
    </ligand>
</feature>
<evidence type="ECO:0000256" key="5">
    <source>
        <dbReference type="SAM" id="MobiDB-lite"/>
    </source>
</evidence>
<dbReference type="GO" id="GO:0015937">
    <property type="term" value="P:coenzyme A biosynthetic process"/>
    <property type="evidence" value="ECO:0007669"/>
    <property type="project" value="UniProtKB-UniRule"/>
</dbReference>
<dbReference type="SUPFAM" id="SSF102645">
    <property type="entry name" value="CoaB-like"/>
    <property type="match status" value="1"/>
</dbReference>
<dbReference type="NCBIfam" id="TIGR00521">
    <property type="entry name" value="coaBC_dfp"/>
    <property type="match status" value="1"/>
</dbReference>
<keyword evidence="2 3" id="KW-0456">Lyase</keyword>
<dbReference type="GO" id="GO:0046872">
    <property type="term" value="F:metal ion binding"/>
    <property type="evidence" value="ECO:0007669"/>
    <property type="project" value="UniProtKB-KW"/>
</dbReference>
<dbReference type="InterPro" id="IPR035929">
    <property type="entry name" value="CoaB-like_sf"/>
</dbReference>
<comment type="pathway">
    <text evidence="3 4">Cofactor biosynthesis; coenzyme A biosynthesis; CoA from (R)-pantothenate: step 2/5.</text>
</comment>
<keyword evidence="3 4" id="KW-0288">FMN</keyword>
<comment type="caution">
    <text evidence="3">Lacks conserved residue(s) required for the propagation of feature annotation.</text>
</comment>
<dbReference type="OrthoDB" id="9802554at2"/>
<comment type="catalytic activity">
    <reaction evidence="3 4">
        <text>N-[(R)-4-phosphopantothenoyl]-L-cysteine + H(+) = (R)-4'-phosphopantetheine + CO2</text>
        <dbReference type="Rhea" id="RHEA:16793"/>
        <dbReference type="ChEBI" id="CHEBI:15378"/>
        <dbReference type="ChEBI" id="CHEBI:16526"/>
        <dbReference type="ChEBI" id="CHEBI:59458"/>
        <dbReference type="ChEBI" id="CHEBI:61723"/>
        <dbReference type="EC" id="4.1.1.36"/>
    </reaction>
</comment>
<reference evidence="8 9" key="1">
    <citation type="submission" date="2019-09" db="EMBL/GenBank/DDBJ databases">
        <title>Phylogeny of genus Pseudoclavibacter and closely related genus.</title>
        <authorList>
            <person name="Li Y."/>
        </authorList>
    </citation>
    <scope>NUCLEOTIDE SEQUENCE [LARGE SCALE GENOMIC DNA]</scope>
    <source>
        <strain evidence="8 9">DSM 23821</strain>
    </source>
</reference>
<dbReference type="Pfam" id="PF04127">
    <property type="entry name" value="DFP"/>
    <property type="match status" value="1"/>
</dbReference>
<dbReference type="GO" id="GO:0015941">
    <property type="term" value="P:pantothenate catabolic process"/>
    <property type="evidence" value="ECO:0007669"/>
    <property type="project" value="InterPro"/>
</dbReference>
<feature type="binding site" evidence="3">
    <location>
        <position position="322"/>
    </location>
    <ligand>
        <name>CTP</name>
        <dbReference type="ChEBI" id="CHEBI:37563"/>
    </ligand>
</feature>
<feature type="domain" description="Flavoprotein" evidence="6">
    <location>
        <begin position="44"/>
        <end position="207"/>
    </location>
</feature>
<feature type="binding site" evidence="3">
    <location>
        <position position="391"/>
    </location>
    <ligand>
        <name>CTP</name>
        <dbReference type="ChEBI" id="CHEBI:37563"/>
    </ligand>
</feature>
<evidence type="ECO:0000313" key="9">
    <source>
        <dbReference type="Proteomes" id="UP000467240"/>
    </source>
</evidence>
<feature type="binding site" evidence="3">
    <location>
        <position position="332"/>
    </location>
    <ligand>
        <name>CTP</name>
        <dbReference type="ChEBI" id="CHEBI:37563"/>
    </ligand>
</feature>
<dbReference type="GO" id="GO:0010181">
    <property type="term" value="F:FMN binding"/>
    <property type="evidence" value="ECO:0007669"/>
    <property type="project" value="UniProtKB-UniRule"/>
</dbReference>
<dbReference type="GO" id="GO:0071513">
    <property type="term" value="C:phosphopantothenoylcysteine decarboxylase complex"/>
    <property type="evidence" value="ECO:0007669"/>
    <property type="project" value="TreeGrafter"/>
</dbReference>
<dbReference type="Pfam" id="PF02441">
    <property type="entry name" value="Flavoprotein"/>
    <property type="match status" value="1"/>
</dbReference>
<keyword evidence="3 4" id="KW-0285">Flavoprotein</keyword>
<dbReference type="EC" id="4.1.1.36" evidence="3"/>
<comment type="cofactor">
    <cofactor evidence="3">
        <name>Mg(2+)</name>
        <dbReference type="ChEBI" id="CHEBI:18420"/>
    </cofactor>
</comment>
<feature type="domain" description="DNA/pantothenate metabolism flavoprotein C-terminal" evidence="7">
    <location>
        <begin position="229"/>
        <end position="442"/>
    </location>
</feature>
<dbReference type="Gene3D" id="3.40.50.1950">
    <property type="entry name" value="Flavin prenyltransferase-like"/>
    <property type="match status" value="1"/>
</dbReference>
<evidence type="ECO:0000256" key="1">
    <source>
        <dbReference type="ARBA" id="ARBA00022793"/>
    </source>
</evidence>
<feature type="compositionally biased region" description="Low complexity" evidence="5">
    <location>
        <begin position="1"/>
        <end position="23"/>
    </location>
</feature>
<proteinExistence type="inferred from homology"/>
<evidence type="ECO:0000256" key="3">
    <source>
        <dbReference type="HAMAP-Rule" id="MF_02225"/>
    </source>
</evidence>
<dbReference type="Proteomes" id="UP000467240">
    <property type="component" value="Unassembled WGS sequence"/>
</dbReference>
<dbReference type="InterPro" id="IPR005252">
    <property type="entry name" value="CoaBC"/>
</dbReference>
<dbReference type="EC" id="6.3.2.5" evidence="3"/>
<keyword evidence="9" id="KW-1185">Reference proteome</keyword>
<dbReference type="SUPFAM" id="SSF52507">
    <property type="entry name" value="Homo-oligomeric flavin-containing Cys decarboxylases, HFCD"/>
    <property type="match status" value="1"/>
</dbReference>
<evidence type="ECO:0000259" key="7">
    <source>
        <dbReference type="Pfam" id="PF04127"/>
    </source>
</evidence>
<keyword evidence="3" id="KW-0460">Magnesium</keyword>
<comment type="function">
    <text evidence="3">Catalyzes two sequential steps in the biosynthesis of coenzyme A. In the first step cysteine is conjugated to 4'-phosphopantothenate to form 4-phosphopantothenoylcysteine. In the second step the latter compound is decarboxylated to form 4'-phosphopantotheine.</text>
</comment>
<comment type="similarity">
    <text evidence="3 4">In the C-terminal section; belongs to the PPC synthetase family.</text>
</comment>